<sequence length="664" mass="73692">MTGVPAFGADNSNNLMLDEIVVRGEKESPREESLTIREVRESPARDIGEALKAVEGVSIVHKGAIANDVVIRGFQKDNINVFLDGERIHGACPSRMDPPSFHYDFAEVEQIKVIKGPYDLANPGGLGGVVEARSKKPKKGFDADISATGGSYDSVNASAVGSYGGEKFDGLLGYAYKFSRVPTSGDGKLITDIYPATSKNRYRDTDMDSAAYSINSAWTRLGFNPNENSRMEVGYSLQEALHVLYPYLLMDGTADTTNRVNWSYTAARISPLLKEIRLQGYWNHITHLMSDKYRVSSLGLPQDYSMQTNADTMVYGAKINGTLAVGPGDLRTGIDYYNRNWNATNVRKMYMNYLPVRMIPDVSIDNLGLFGEYTVPLGERVKLTAGVRGDLAWAEADASNVYVTPQNDSTDFRTVNANVQLTYTPLKGVETYVGFGRGSRTPDPQELYIDLPAIVMPGVLNPGQRGNADLKVTVNHQVDLGLKYHTETFFITGSFFYSDLSDYVNYYQASPTLKSYRNVDATMWGYEVGSQVVLPRDFFLKGSLSYTWGDNDDTHAPLSEIPPLRGTIGVRYDNNAFFAEVAENLSSRQERVDLNLKEQPTAGYATTDLKGGFRFKALSVFAGVNNLLDKQYYNYLSYQRDPFASGAKVPENGRNYYITAQYTF</sequence>
<feature type="domain" description="TonB-dependent receptor plug" evidence="12">
    <location>
        <begin position="33"/>
        <end position="129"/>
    </location>
</feature>
<dbReference type="SUPFAM" id="SSF56935">
    <property type="entry name" value="Porins"/>
    <property type="match status" value="1"/>
</dbReference>
<evidence type="ECO:0000259" key="12">
    <source>
        <dbReference type="Pfam" id="PF07715"/>
    </source>
</evidence>
<evidence type="ECO:0000313" key="13">
    <source>
        <dbReference type="EMBL" id="MBT0652119.1"/>
    </source>
</evidence>
<comment type="caution">
    <text evidence="13">The sequence shown here is derived from an EMBL/GenBank/DDBJ whole genome shotgun (WGS) entry which is preliminary data.</text>
</comment>
<comment type="subcellular location">
    <subcellularLocation>
        <location evidence="1 9">Cell outer membrane</location>
        <topology evidence="1 9">Multi-pass membrane protein</topology>
    </subcellularLocation>
</comment>
<dbReference type="InterPro" id="IPR010917">
    <property type="entry name" value="TonB_rcpt_CS"/>
</dbReference>
<evidence type="ECO:0000256" key="10">
    <source>
        <dbReference type="RuleBase" id="RU003357"/>
    </source>
</evidence>
<reference evidence="13 14" key="1">
    <citation type="submission" date="2021-05" db="EMBL/GenBank/DDBJ databases">
        <title>The draft genome of Geobacter luticola JCM 17780.</title>
        <authorList>
            <person name="Xu Z."/>
            <person name="Masuda Y."/>
            <person name="Itoh H."/>
            <person name="Senoo K."/>
        </authorList>
    </citation>
    <scope>NUCLEOTIDE SEQUENCE [LARGE SCALE GENOMIC DNA]</scope>
    <source>
        <strain evidence="13 14">JCM 17780</strain>
    </source>
</reference>
<dbReference type="InterPro" id="IPR012910">
    <property type="entry name" value="Plug_dom"/>
</dbReference>
<evidence type="ECO:0000256" key="4">
    <source>
        <dbReference type="ARBA" id="ARBA00022692"/>
    </source>
</evidence>
<dbReference type="PROSITE" id="PS01156">
    <property type="entry name" value="TONB_DEPENDENT_REC_2"/>
    <property type="match status" value="1"/>
</dbReference>
<proteinExistence type="inferred from homology"/>
<evidence type="ECO:0000256" key="5">
    <source>
        <dbReference type="ARBA" id="ARBA00022729"/>
    </source>
</evidence>
<protein>
    <submittedName>
        <fullName evidence="13">TonB-dependent receptor</fullName>
    </submittedName>
</protein>
<feature type="domain" description="TonB-dependent receptor-like beta-barrel" evidence="11">
    <location>
        <begin position="212"/>
        <end position="627"/>
    </location>
</feature>
<dbReference type="PROSITE" id="PS52016">
    <property type="entry name" value="TONB_DEPENDENT_REC_3"/>
    <property type="match status" value="1"/>
</dbReference>
<evidence type="ECO:0000256" key="3">
    <source>
        <dbReference type="ARBA" id="ARBA00022452"/>
    </source>
</evidence>
<accession>A0ABS5S9R2</accession>
<evidence type="ECO:0000256" key="6">
    <source>
        <dbReference type="ARBA" id="ARBA00023077"/>
    </source>
</evidence>
<dbReference type="Pfam" id="PF00593">
    <property type="entry name" value="TonB_dep_Rec_b-barrel"/>
    <property type="match status" value="1"/>
</dbReference>
<dbReference type="InterPro" id="IPR037066">
    <property type="entry name" value="Plug_dom_sf"/>
</dbReference>
<evidence type="ECO:0000256" key="8">
    <source>
        <dbReference type="ARBA" id="ARBA00023237"/>
    </source>
</evidence>
<evidence type="ECO:0000256" key="1">
    <source>
        <dbReference type="ARBA" id="ARBA00004571"/>
    </source>
</evidence>
<dbReference type="InterPro" id="IPR036942">
    <property type="entry name" value="Beta-barrel_TonB_sf"/>
</dbReference>
<keyword evidence="13" id="KW-0675">Receptor</keyword>
<keyword evidence="3 9" id="KW-1134">Transmembrane beta strand</keyword>
<dbReference type="Pfam" id="PF07715">
    <property type="entry name" value="Plug"/>
    <property type="match status" value="1"/>
</dbReference>
<keyword evidence="5" id="KW-0732">Signal</keyword>
<evidence type="ECO:0000256" key="7">
    <source>
        <dbReference type="ARBA" id="ARBA00023136"/>
    </source>
</evidence>
<dbReference type="PANTHER" id="PTHR30069">
    <property type="entry name" value="TONB-DEPENDENT OUTER MEMBRANE RECEPTOR"/>
    <property type="match status" value="1"/>
</dbReference>
<dbReference type="CDD" id="cd01347">
    <property type="entry name" value="ligand_gated_channel"/>
    <property type="match status" value="1"/>
</dbReference>
<dbReference type="Proteomes" id="UP000756860">
    <property type="component" value="Unassembled WGS sequence"/>
</dbReference>
<comment type="similarity">
    <text evidence="9 10">Belongs to the TonB-dependent receptor family.</text>
</comment>
<keyword evidence="4 9" id="KW-0812">Transmembrane</keyword>
<name>A0ABS5S9R2_9BACT</name>
<dbReference type="InterPro" id="IPR000531">
    <property type="entry name" value="Beta-barrel_TonB"/>
</dbReference>
<evidence type="ECO:0000313" key="14">
    <source>
        <dbReference type="Proteomes" id="UP000756860"/>
    </source>
</evidence>
<keyword evidence="7 9" id="KW-0472">Membrane</keyword>
<keyword evidence="6 10" id="KW-0798">TonB box</keyword>
<keyword evidence="2 9" id="KW-0813">Transport</keyword>
<evidence type="ECO:0000256" key="2">
    <source>
        <dbReference type="ARBA" id="ARBA00022448"/>
    </source>
</evidence>
<dbReference type="InterPro" id="IPR039426">
    <property type="entry name" value="TonB-dep_rcpt-like"/>
</dbReference>
<dbReference type="PANTHER" id="PTHR30069:SF49">
    <property type="entry name" value="OUTER MEMBRANE PROTEIN C"/>
    <property type="match status" value="1"/>
</dbReference>
<evidence type="ECO:0000259" key="11">
    <source>
        <dbReference type="Pfam" id="PF00593"/>
    </source>
</evidence>
<dbReference type="EMBL" id="JAHCVK010000001">
    <property type="protein sequence ID" value="MBT0652119.1"/>
    <property type="molecule type" value="Genomic_DNA"/>
</dbReference>
<dbReference type="Gene3D" id="2.40.170.20">
    <property type="entry name" value="TonB-dependent receptor, beta-barrel domain"/>
    <property type="match status" value="1"/>
</dbReference>
<gene>
    <name evidence="13" type="ORF">KI810_03565</name>
</gene>
<keyword evidence="14" id="KW-1185">Reference proteome</keyword>
<dbReference type="Gene3D" id="2.170.130.10">
    <property type="entry name" value="TonB-dependent receptor, plug domain"/>
    <property type="match status" value="1"/>
</dbReference>
<evidence type="ECO:0000256" key="9">
    <source>
        <dbReference type="PROSITE-ProRule" id="PRU01360"/>
    </source>
</evidence>
<organism evidence="13 14">
    <name type="scientific">Geomobilimonas luticola</name>
    <dbReference type="NCBI Taxonomy" id="1114878"/>
    <lineage>
        <taxon>Bacteria</taxon>
        <taxon>Pseudomonadati</taxon>
        <taxon>Thermodesulfobacteriota</taxon>
        <taxon>Desulfuromonadia</taxon>
        <taxon>Geobacterales</taxon>
        <taxon>Geobacteraceae</taxon>
        <taxon>Geomobilimonas</taxon>
    </lineage>
</organism>
<keyword evidence="8 9" id="KW-0998">Cell outer membrane</keyword>